<dbReference type="Proteomes" id="UP000315369">
    <property type="component" value="Unassembled WGS sequence"/>
</dbReference>
<evidence type="ECO:0000259" key="4">
    <source>
        <dbReference type="PROSITE" id="PS50043"/>
    </source>
</evidence>
<evidence type="ECO:0000256" key="3">
    <source>
        <dbReference type="ARBA" id="ARBA00023163"/>
    </source>
</evidence>
<dbReference type="Pfam" id="PF00196">
    <property type="entry name" value="GerE"/>
    <property type="match status" value="1"/>
</dbReference>
<accession>A0A540WNW7</accession>
<dbReference type="InterPro" id="IPR029016">
    <property type="entry name" value="GAF-like_dom_sf"/>
</dbReference>
<proteinExistence type="predicted"/>
<dbReference type="InterPro" id="IPR000792">
    <property type="entry name" value="Tscrpt_reg_LuxR_C"/>
</dbReference>
<evidence type="ECO:0000256" key="2">
    <source>
        <dbReference type="ARBA" id="ARBA00023125"/>
    </source>
</evidence>
<keyword evidence="6" id="KW-1185">Reference proteome</keyword>
<dbReference type="Gene3D" id="3.30.450.40">
    <property type="match status" value="1"/>
</dbReference>
<dbReference type="EMBL" id="VIFM01000234">
    <property type="protein sequence ID" value="TQF10711.1"/>
    <property type="molecule type" value="Genomic_DNA"/>
</dbReference>
<sequence>MVFDSREFLLRDKVIAALNSSLNLSEVMERVRGLFLELIPAEYMGLCIVAPGQPIPYRWLVPGPRVPLLEQSEYDKVADDDFVRRALLRQLDTVLRDSEMVSRRELEASQLYQRSQELELRLEHVMAVLMNVRPGVFGGFTLYRDRRHPFSERAVALLTSLTPHLANTVRNCGEMWVASTGVRLLEQIHENDRSAFIVVDPPALERLRSPRATTLLEQWFTRSDLHGSGLPEVLVDRLVALTRMSPDERLQANVWVRSLDDSHRVVKFIELPEPQGPSPWALILHEIPHSIPLPEQMKRRLTSRQVTIAQALLRNWSNEQIAREYVLSVDTVKTHIRDIFSKDRLNCDSRADFFYQAARLMKPI</sequence>
<keyword evidence="1" id="KW-0805">Transcription regulation</keyword>
<dbReference type="InterPro" id="IPR036388">
    <property type="entry name" value="WH-like_DNA-bd_sf"/>
</dbReference>
<dbReference type="RefSeq" id="WP_141647508.1">
    <property type="nucleotide sequence ID" value="NZ_VIFM01000234.1"/>
</dbReference>
<keyword evidence="3" id="KW-0804">Transcription</keyword>
<reference evidence="5 6" key="1">
    <citation type="submission" date="2019-06" db="EMBL/GenBank/DDBJ databases">
        <authorList>
            <person name="Livingstone P."/>
            <person name="Whitworth D."/>
        </authorList>
    </citation>
    <scope>NUCLEOTIDE SEQUENCE [LARGE SCALE GENOMIC DNA]</scope>
    <source>
        <strain evidence="5 6">AM401</strain>
    </source>
</reference>
<keyword evidence="2" id="KW-0238">DNA-binding</keyword>
<dbReference type="SUPFAM" id="SSF55781">
    <property type="entry name" value="GAF domain-like"/>
    <property type="match status" value="1"/>
</dbReference>
<dbReference type="PROSITE" id="PS50043">
    <property type="entry name" value="HTH_LUXR_2"/>
    <property type="match status" value="1"/>
</dbReference>
<dbReference type="Gene3D" id="1.10.10.10">
    <property type="entry name" value="Winged helix-like DNA-binding domain superfamily/Winged helix DNA-binding domain"/>
    <property type="match status" value="1"/>
</dbReference>
<dbReference type="AlphaFoldDB" id="A0A540WNW7"/>
<organism evidence="5 6">
    <name type="scientific">Myxococcus llanfairpwllgwyngyllgogerychwyrndrobwllllantysiliogogogochensis</name>
    <dbReference type="NCBI Taxonomy" id="2590453"/>
    <lineage>
        <taxon>Bacteria</taxon>
        <taxon>Pseudomonadati</taxon>
        <taxon>Myxococcota</taxon>
        <taxon>Myxococcia</taxon>
        <taxon>Myxococcales</taxon>
        <taxon>Cystobacterineae</taxon>
        <taxon>Myxococcaceae</taxon>
        <taxon>Myxococcus</taxon>
    </lineage>
</organism>
<comment type="caution">
    <text evidence="5">The sequence shown here is derived from an EMBL/GenBank/DDBJ whole genome shotgun (WGS) entry which is preliminary data.</text>
</comment>
<dbReference type="OrthoDB" id="5486937at2"/>
<dbReference type="SMART" id="SM00421">
    <property type="entry name" value="HTH_LUXR"/>
    <property type="match status" value="1"/>
</dbReference>
<dbReference type="PANTHER" id="PTHR44688:SF16">
    <property type="entry name" value="DNA-BINDING TRANSCRIPTIONAL ACTIVATOR DEVR_DOSR"/>
    <property type="match status" value="1"/>
</dbReference>
<dbReference type="GO" id="GO:0003677">
    <property type="term" value="F:DNA binding"/>
    <property type="evidence" value="ECO:0007669"/>
    <property type="project" value="UniProtKB-KW"/>
</dbReference>
<protein>
    <submittedName>
        <fullName evidence="5">Helix-turn-helix transcriptional regulator</fullName>
    </submittedName>
</protein>
<feature type="domain" description="HTH luxR-type" evidence="4">
    <location>
        <begin position="294"/>
        <end position="361"/>
    </location>
</feature>
<evidence type="ECO:0000256" key="1">
    <source>
        <dbReference type="ARBA" id="ARBA00023015"/>
    </source>
</evidence>
<evidence type="ECO:0000313" key="5">
    <source>
        <dbReference type="EMBL" id="TQF10711.1"/>
    </source>
</evidence>
<dbReference type="InterPro" id="IPR016032">
    <property type="entry name" value="Sig_transdc_resp-reg_C-effctor"/>
</dbReference>
<dbReference type="SUPFAM" id="SSF46894">
    <property type="entry name" value="C-terminal effector domain of the bipartite response regulators"/>
    <property type="match status" value="1"/>
</dbReference>
<evidence type="ECO:0000313" key="6">
    <source>
        <dbReference type="Proteomes" id="UP000315369"/>
    </source>
</evidence>
<name>A0A540WNW7_9BACT</name>
<dbReference type="PANTHER" id="PTHR44688">
    <property type="entry name" value="DNA-BINDING TRANSCRIPTIONAL ACTIVATOR DEVR_DOSR"/>
    <property type="match status" value="1"/>
</dbReference>
<dbReference type="GO" id="GO:0006355">
    <property type="term" value="P:regulation of DNA-templated transcription"/>
    <property type="evidence" value="ECO:0007669"/>
    <property type="project" value="InterPro"/>
</dbReference>
<gene>
    <name evidence="5" type="ORF">FJV41_38010</name>
</gene>